<dbReference type="AlphaFoldDB" id="A0A0N7LB91"/>
<reference evidence="2" key="1">
    <citation type="submission" date="2014-09" db="EMBL/GenBank/DDBJ databases">
        <authorList>
            <person name="Sharma Rahul"/>
            <person name="Thines Marco"/>
        </authorList>
    </citation>
    <scope>NUCLEOTIDE SEQUENCE [LARGE SCALE GENOMIC DNA]</scope>
</reference>
<sequence>MRLYCASTIPLPPPHHQGQSVTQQHPHHSRLLLELTRIPSAPLSSRLVILQRALVTPARPGP</sequence>
<proteinExistence type="predicted"/>
<protein>
    <submittedName>
        <fullName evidence="1">Uncharacterized protein</fullName>
    </submittedName>
</protein>
<dbReference type="Proteomes" id="UP000054845">
    <property type="component" value="Unassembled WGS sequence"/>
</dbReference>
<dbReference type="EMBL" id="CCYA01000276">
    <property type="protein sequence ID" value="CEH18730.1"/>
    <property type="molecule type" value="Genomic_DNA"/>
</dbReference>
<organism evidence="1 2">
    <name type="scientific">Ceraceosorus bombacis</name>
    <dbReference type="NCBI Taxonomy" id="401625"/>
    <lineage>
        <taxon>Eukaryota</taxon>
        <taxon>Fungi</taxon>
        <taxon>Dikarya</taxon>
        <taxon>Basidiomycota</taxon>
        <taxon>Ustilaginomycotina</taxon>
        <taxon>Exobasidiomycetes</taxon>
        <taxon>Ceraceosorales</taxon>
        <taxon>Ceraceosoraceae</taxon>
        <taxon>Ceraceosorus</taxon>
    </lineage>
</organism>
<evidence type="ECO:0000313" key="1">
    <source>
        <dbReference type="EMBL" id="CEH18730.1"/>
    </source>
</evidence>
<keyword evidence="2" id="KW-1185">Reference proteome</keyword>
<accession>A0A0N7LB91</accession>
<evidence type="ECO:0000313" key="2">
    <source>
        <dbReference type="Proteomes" id="UP000054845"/>
    </source>
</evidence>
<name>A0A0N7LB91_9BASI</name>